<organism evidence="1 2">
    <name type="scientific">Aspergillus pseudoustus</name>
    <dbReference type="NCBI Taxonomy" id="1810923"/>
    <lineage>
        <taxon>Eukaryota</taxon>
        <taxon>Fungi</taxon>
        <taxon>Dikarya</taxon>
        <taxon>Ascomycota</taxon>
        <taxon>Pezizomycotina</taxon>
        <taxon>Eurotiomycetes</taxon>
        <taxon>Eurotiomycetidae</taxon>
        <taxon>Eurotiales</taxon>
        <taxon>Aspergillaceae</taxon>
        <taxon>Aspergillus</taxon>
        <taxon>Aspergillus subgen. Nidulantes</taxon>
    </lineage>
</organism>
<protein>
    <recommendedName>
        <fullName evidence="3">Alpha/Beta hydrolase protein</fullName>
    </recommendedName>
</protein>
<evidence type="ECO:0000313" key="1">
    <source>
        <dbReference type="EMBL" id="KAL2834759.1"/>
    </source>
</evidence>
<dbReference type="Proteomes" id="UP001610446">
    <property type="component" value="Unassembled WGS sequence"/>
</dbReference>
<proteinExistence type="predicted"/>
<dbReference type="EMBL" id="JBFXLU010000214">
    <property type="protein sequence ID" value="KAL2834759.1"/>
    <property type="molecule type" value="Genomic_DNA"/>
</dbReference>
<comment type="caution">
    <text evidence="1">The sequence shown here is derived from an EMBL/GenBank/DDBJ whole genome shotgun (WGS) entry which is preliminary data.</text>
</comment>
<gene>
    <name evidence="1" type="ORF">BJY01DRAFT_239020</name>
</gene>
<keyword evidence="2" id="KW-1185">Reference proteome</keyword>
<evidence type="ECO:0000313" key="2">
    <source>
        <dbReference type="Proteomes" id="UP001610446"/>
    </source>
</evidence>
<dbReference type="PANTHER" id="PTHR42044">
    <property type="entry name" value="DUF676 DOMAIN-CONTAINING PROTEIN-RELATED"/>
    <property type="match status" value="1"/>
</dbReference>
<dbReference type="PANTHER" id="PTHR42044:SF1">
    <property type="entry name" value="DUF676 DOMAIN-CONTAINING PROTEIN"/>
    <property type="match status" value="1"/>
</dbReference>
<name>A0ABR4J3Z3_9EURO</name>
<evidence type="ECO:0008006" key="3">
    <source>
        <dbReference type="Google" id="ProtNLM"/>
    </source>
</evidence>
<reference evidence="1 2" key="1">
    <citation type="submission" date="2024-07" db="EMBL/GenBank/DDBJ databases">
        <title>Section-level genome sequencing and comparative genomics of Aspergillus sections Usti and Cavernicolus.</title>
        <authorList>
            <consortium name="Lawrence Berkeley National Laboratory"/>
            <person name="Nybo J.L."/>
            <person name="Vesth T.C."/>
            <person name="Theobald S."/>
            <person name="Frisvad J.C."/>
            <person name="Larsen T.O."/>
            <person name="Kjaerboelling I."/>
            <person name="Rothschild-Mancinelli K."/>
            <person name="Lyhne E.K."/>
            <person name="Kogle M.E."/>
            <person name="Barry K."/>
            <person name="Clum A."/>
            <person name="Na H."/>
            <person name="Ledsgaard L."/>
            <person name="Lin J."/>
            <person name="Lipzen A."/>
            <person name="Kuo A."/>
            <person name="Riley R."/>
            <person name="Mondo S."/>
            <person name="Labutti K."/>
            <person name="Haridas S."/>
            <person name="Pangalinan J."/>
            <person name="Salamov A.A."/>
            <person name="Simmons B.A."/>
            <person name="Magnuson J.K."/>
            <person name="Chen J."/>
            <person name="Drula E."/>
            <person name="Henrissat B."/>
            <person name="Wiebenga A."/>
            <person name="Lubbers R.J."/>
            <person name="Gomes A.C."/>
            <person name="Makela M.R."/>
            <person name="Stajich J."/>
            <person name="Grigoriev I.V."/>
            <person name="Mortensen U.H."/>
            <person name="De Vries R.P."/>
            <person name="Baker S.E."/>
            <person name="Andersen M.R."/>
        </authorList>
    </citation>
    <scope>NUCLEOTIDE SEQUENCE [LARGE SCALE GENOMIC DNA]</scope>
    <source>
        <strain evidence="1 2">CBS 123904</strain>
    </source>
</reference>
<dbReference type="InterPro" id="IPR029058">
    <property type="entry name" value="AB_hydrolase_fold"/>
</dbReference>
<sequence>MPATFLPPQSSTTPATPLPYTASPWKLLWEDIVLVLRSLWSVPNVILPLAPYNSGDLDELYPSLRNIANLAIQLVLSLLQVAFLISVPVLLICMAPTLWACAYIGAVLFVNRALCNLLLNRGSTVLESRLPSEEALKHKGEHWVFINGIACGQTWLQQNIDRLGCTFGRRVYGVHNPTAGLVFDLFQCLIQRDFSYATQDIRDSYVHIRTALLDPDNKKVVLILHSQGGIEGGLVVDWLLDEIPQGLLRKLEIYTFGNAANHFNNPYRDIPAAEKGRGRSEIRDPSINEHDNTILHIEHYANSSEFVSVWGVLNFTSILNRYMGQVFVRPGTGHMFNQHYMDTMFTLGPDHKVLDSNEFMDLEIDVPKTDSEGLSAPTRRAKVADLSRLWLYRNGASPDS</sequence>
<accession>A0ABR4J3Z3</accession>
<dbReference type="SUPFAM" id="SSF53474">
    <property type="entry name" value="alpha/beta-Hydrolases"/>
    <property type="match status" value="1"/>
</dbReference>